<dbReference type="PROSITE" id="PS51257">
    <property type="entry name" value="PROKAR_LIPOPROTEIN"/>
    <property type="match status" value="1"/>
</dbReference>
<protein>
    <recommendedName>
        <fullName evidence="3">Lipoprotein</fullName>
    </recommendedName>
</protein>
<dbReference type="EMBL" id="FPAS01000001">
    <property type="protein sequence ID" value="SFT53497.1"/>
    <property type="molecule type" value="Genomic_DNA"/>
</dbReference>
<dbReference type="RefSeq" id="WP_090247350.1">
    <property type="nucleotide sequence ID" value="NZ_FPAS01000001.1"/>
</dbReference>
<reference evidence="1 2" key="1">
    <citation type="submission" date="2016-10" db="EMBL/GenBank/DDBJ databases">
        <authorList>
            <person name="de Groot N.N."/>
        </authorList>
    </citation>
    <scope>NUCLEOTIDE SEQUENCE [LARGE SCALE GENOMIC DNA]</scope>
    <source>
        <strain evidence="1 2">CGMCC 1.7005</strain>
    </source>
</reference>
<proteinExistence type="predicted"/>
<name>A0A1I6YST1_9FLAO</name>
<organism evidence="1 2">
    <name type="scientific">Lishizhenia tianjinensis</name>
    <dbReference type="NCBI Taxonomy" id="477690"/>
    <lineage>
        <taxon>Bacteria</taxon>
        <taxon>Pseudomonadati</taxon>
        <taxon>Bacteroidota</taxon>
        <taxon>Flavobacteriia</taxon>
        <taxon>Flavobacteriales</taxon>
        <taxon>Crocinitomicaceae</taxon>
        <taxon>Lishizhenia</taxon>
    </lineage>
</organism>
<dbReference type="Proteomes" id="UP000236454">
    <property type="component" value="Unassembled WGS sequence"/>
</dbReference>
<sequence length="91" mass="10768">MKYLTLLFTLPFLFACSKQEDMQLIKDCTGTYLRKNKKDLKVCNDEILTNYEENELITVVYERVEDCAPQQGFVCELYHEHEGYIVVESIY</sequence>
<accession>A0A1I6YST1</accession>
<evidence type="ECO:0000313" key="1">
    <source>
        <dbReference type="EMBL" id="SFT53497.1"/>
    </source>
</evidence>
<keyword evidence="2" id="KW-1185">Reference proteome</keyword>
<dbReference type="AlphaFoldDB" id="A0A1I6YST1"/>
<gene>
    <name evidence="1" type="ORF">SAMN05216474_1145</name>
</gene>
<evidence type="ECO:0000313" key="2">
    <source>
        <dbReference type="Proteomes" id="UP000236454"/>
    </source>
</evidence>
<dbReference type="OrthoDB" id="1261330at2"/>
<evidence type="ECO:0008006" key="3">
    <source>
        <dbReference type="Google" id="ProtNLM"/>
    </source>
</evidence>